<feature type="binding site" evidence="5">
    <location>
        <position position="149"/>
    </location>
    <ligand>
        <name>Mg(2+)</name>
        <dbReference type="ChEBI" id="CHEBI:18420"/>
    </ligand>
</feature>
<dbReference type="OrthoDB" id="5172636at2"/>
<organism evidence="7 8">
    <name type="scientific">Amycolatopsis eburnea</name>
    <dbReference type="NCBI Taxonomy" id="2267691"/>
    <lineage>
        <taxon>Bacteria</taxon>
        <taxon>Bacillati</taxon>
        <taxon>Actinomycetota</taxon>
        <taxon>Actinomycetes</taxon>
        <taxon>Pseudonocardiales</taxon>
        <taxon>Pseudonocardiaceae</taxon>
        <taxon>Amycolatopsis</taxon>
    </lineage>
</organism>
<comment type="caution">
    <text evidence="7">The sequence shown here is derived from an EMBL/GenBank/DDBJ whole genome shotgun (WGS) entry which is preliminary data.</text>
</comment>
<accession>A0A427T1F0</accession>
<dbReference type="RefSeq" id="WP_125313986.1">
    <property type="nucleotide sequence ID" value="NZ_RSEC01000059.1"/>
</dbReference>
<proteinExistence type="predicted"/>
<dbReference type="AlphaFoldDB" id="A0A427T1F0"/>
<dbReference type="GO" id="GO:0006107">
    <property type="term" value="P:oxaloacetate metabolic process"/>
    <property type="evidence" value="ECO:0007669"/>
    <property type="project" value="TreeGrafter"/>
</dbReference>
<evidence type="ECO:0000259" key="6">
    <source>
        <dbReference type="Pfam" id="PF03328"/>
    </source>
</evidence>
<evidence type="ECO:0000313" key="7">
    <source>
        <dbReference type="EMBL" id="RSD11761.1"/>
    </source>
</evidence>
<dbReference type="InterPro" id="IPR011206">
    <property type="entry name" value="Citrate_lyase_beta/mcl1/mcl2"/>
</dbReference>
<comment type="cofactor">
    <cofactor evidence="1">
        <name>Mg(2+)</name>
        <dbReference type="ChEBI" id="CHEBI:18420"/>
    </cofactor>
</comment>
<reference evidence="7 8" key="1">
    <citation type="submission" date="2018-12" db="EMBL/GenBank/DDBJ databases">
        <title>Amycolatopsis eburnea sp. nov. actinomycete associate with arbuscular mycorrhiza fungal spore.</title>
        <authorList>
            <person name="Lumyong S."/>
            <person name="Chaiya L."/>
        </authorList>
    </citation>
    <scope>NUCLEOTIDE SEQUENCE [LARGE SCALE GENOMIC DNA]</scope>
    <source>
        <strain evidence="7 8">GLM-1</strain>
    </source>
</reference>
<keyword evidence="7" id="KW-0456">Lyase</keyword>
<dbReference type="GO" id="GO:0000287">
    <property type="term" value="F:magnesium ion binding"/>
    <property type="evidence" value="ECO:0007669"/>
    <property type="project" value="TreeGrafter"/>
</dbReference>
<feature type="binding site" evidence="4">
    <location>
        <position position="71"/>
    </location>
    <ligand>
        <name>substrate</name>
    </ligand>
</feature>
<keyword evidence="3 5" id="KW-0460">Magnesium</keyword>
<dbReference type="InterPro" id="IPR015813">
    <property type="entry name" value="Pyrv/PenolPyrv_kinase-like_dom"/>
</dbReference>
<evidence type="ECO:0000256" key="4">
    <source>
        <dbReference type="PIRSR" id="PIRSR015582-1"/>
    </source>
</evidence>
<dbReference type="GO" id="GO:0016829">
    <property type="term" value="F:lyase activity"/>
    <property type="evidence" value="ECO:0007669"/>
    <property type="project" value="UniProtKB-KW"/>
</dbReference>
<dbReference type="PANTHER" id="PTHR32308">
    <property type="entry name" value="LYASE BETA SUBUNIT, PUTATIVE (AFU_ORTHOLOGUE AFUA_4G13030)-RELATED"/>
    <property type="match status" value="1"/>
</dbReference>
<keyword evidence="2 5" id="KW-0479">Metal-binding</keyword>
<protein>
    <submittedName>
        <fullName evidence="7">CoA ester lyase</fullName>
    </submittedName>
</protein>
<dbReference type="Proteomes" id="UP000267081">
    <property type="component" value="Unassembled WGS sequence"/>
</dbReference>
<name>A0A427T1F0_9PSEU</name>
<feature type="domain" description="HpcH/HpaI aldolase/citrate lyase" evidence="6">
    <location>
        <begin position="14"/>
        <end position="222"/>
    </location>
</feature>
<dbReference type="InterPro" id="IPR005000">
    <property type="entry name" value="Aldolase/citrate-lyase_domain"/>
</dbReference>
<gene>
    <name evidence="7" type="ORF">EIY87_33935</name>
</gene>
<evidence type="ECO:0000256" key="2">
    <source>
        <dbReference type="ARBA" id="ARBA00022723"/>
    </source>
</evidence>
<feature type="binding site" evidence="4">
    <location>
        <position position="123"/>
    </location>
    <ligand>
        <name>substrate</name>
    </ligand>
</feature>
<dbReference type="SUPFAM" id="SSF51621">
    <property type="entry name" value="Phosphoenolpyruvate/pyruvate domain"/>
    <property type="match status" value="1"/>
</dbReference>
<feature type="binding site" evidence="5">
    <location>
        <position position="123"/>
    </location>
    <ligand>
        <name>Mg(2+)</name>
        <dbReference type="ChEBI" id="CHEBI:18420"/>
    </ligand>
</feature>
<dbReference type="Gene3D" id="3.20.20.60">
    <property type="entry name" value="Phosphoenolpyruvate-binding domains"/>
    <property type="match status" value="1"/>
</dbReference>
<keyword evidence="8" id="KW-1185">Reference proteome</keyword>
<dbReference type="InterPro" id="IPR040442">
    <property type="entry name" value="Pyrv_kinase-like_dom_sf"/>
</dbReference>
<evidence type="ECO:0000256" key="3">
    <source>
        <dbReference type="ARBA" id="ARBA00022842"/>
    </source>
</evidence>
<sequence>MSDAPGWPPGSAWLFCPADRPERYAKALAVADVVILDLEDAVAPDRRAAAREALREAAGSGQLDPERIVVRVNAVGGADHAADRDLVTTSLRPAGIRRVMLAKTETAAAVAGLGGCDVVALLETPRGIRDADTIAQAEAVVAVMWGADDLVAGLGGSMARRVTGGYRDVARHARSRALIAAKAAGKPALDAVYLDIPDVDGLAAEVEDAVAIGFDAKVAIHPSQVPVIREGYRPTAEQVAWAESLLRAAEAAGFGVLTHEGRMVDGPVFAQAQRILSRARA</sequence>
<dbReference type="PANTHER" id="PTHR32308:SF10">
    <property type="entry name" value="CITRATE LYASE SUBUNIT BETA"/>
    <property type="match status" value="1"/>
</dbReference>
<evidence type="ECO:0000256" key="1">
    <source>
        <dbReference type="ARBA" id="ARBA00001946"/>
    </source>
</evidence>
<dbReference type="EMBL" id="RSEC01000059">
    <property type="protein sequence ID" value="RSD11761.1"/>
    <property type="molecule type" value="Genomic_DNA"/>
</dbReference>
<dbReference type="PIRSF" id="PIRSF015582">
    <property type="entry name" value="Cit_lyase_B"/>
    <property type="match status" value="1"/>
</dbReference>
<evidence type="ECO:0000313" key="8">
    <source>
        <dbReference type="Proteomes" id="UP000267081"/>
    </source>
</evidence>
<evidence type="ECO:0000256" key="5">
    <source>
        <dbReference type="PIRSR" id="PIRSR015582-2"/>
    </source>
</evidence>
<dbReference type="Pfam" id="PF03328">
    <property type="entry name" value="HpcH_HpaI"/>
    <property type="match status" value="1"/>
</dbReference>